<dbReference type="GO" id="GO:0007023">
    <property type="term" value="P:post-chaperonin tubulin folding pathway"/>
    <property type="evidence" value="ECO:0007669"/>
    <property type="project" value="InterPro"/>
</dbReference>
<evidence type="ECO:0000259" key="2">
    <source>
        <dbReference type="Pfam" id="PF12612"/>
    </source>
</evidence>
<feature type="domain" description="Tubulin-folding cofactor D ARM repeats" evidence="3">
    <location>
        <begin position="268"/>
        <end position="396"/>
    </location>
</feature>
<name>A0AAV5GXY2_9BASI</name>
<evidence type="ECO:0000259" key="3">
    <source>
        <dbReference type="Pfam" id="PF25767"/>
    </source>
</evidence>
<dbReference type="GO" id="GO:0048487">
    <property type="term" value="F:beta-tubulin binding"/>
    <property type="evidence" value="ECO:0007669"/>
    <property type="project" value="InterPro"/>
</dbReference>
<feature type="domain" description="Tubulin-folding cofactor D C-terminal" evidence="2">
    <location>
        <begin position="774"/>
        <end position="970"/>
    </location>
</feature>
<dbReference type="GO" id="GO:0007021">
    <property type="term" value="P:tubulin complex assembly"/>
    <property type="evidence" value="ECO:0007669"/>
    <property type="project" value="InterPro"/>
</dbReference>
<dbReference type="InterPro" id="IPR033162">
    <property type="entry name" value="TBCD"/>
</dbReference>
<dbReference type="Proteomes" id="UP001342314">
    <property type="component" value="Unassembled WGS sequence"/>
</dbReference>
<dbReference type="InterPro" id="IPR022577">
    <property type="entry name" value="TBCD_C"/>
</dbReference>
<dbReference type="InterPro" id="IPR011989">
    <property type="entry name" value="ARM-like"/>
</dbReference>
<keyword evidence="1" id="KW-0143">Chaperone</keyword>
<comment type="caution">
    <text evidence="4">The sequence shown here is derived from an EMBL/GenBank/DDBJ whole genome shotgun (WGS) entry which is preliminary data.</text>
</comment>
<dbReference type="Pfam" id="PF25767">
    <property type="entry name" value="ARM_TBCD_2nd"/>
    <property type="match status" value="2"/>
</dbReference>
<dbReference type="PANTHER" id="PTHR12658">
    <property type="entry name" value="BETA-TUBULIN COFACTOR D"/>
    <property type="match status" value="1"/>
</dbReference>
<gene>
    <name evidence="4" type="ORF">Rhopal_007462-T1</name>
</gene>
<dbReference type="SUPFAM" id="SSF48371">
    <property type="entry name" value="ARM repeat"/>
    <property type="match status" value="1"/>
</dbReference>
<proteinExistence type="predicted"/>
<dbReference type="Pfam" id="PF23579">
    <property type="entry name" value="ARM_TBCD"/>
    <property type="match status" value="1"/>
</dbReference>
<protein>
    <recommendedName>
        <fullName evidence="6">Tubulin-specific chaperone D C-terminal domain-containing protein</fullName>
    </recommendedName>
</protein>
<organism evidence="4 5">
    <name type="scientific">Rhodotorula paludigena</name>
    <dbReference type="NCBI Taxonomy" id="86838"/>
    <lineage>
        <taxon>Eukaryota</taxon>
        <taxon>Fungi</taxon>
        <taxon>Dikarya</taxon>
        <taxon>Basidiomycota</taxon>
        <taxon>Pucciniomycotina</taxon>
        <taxon>Microbotryomycetes</taxon>
        <taxon>Sporidiobolales</taxon>
        <taxon>Sporidiobolaceae</taxon>
        <taxon>Rhodotorula</taxon>
    </lineage>
</organism>
<sequence length="1068" mass="114000">MASRDANPPNQSTFTRADEFVSGADVLLSRDFDAEPGTVEDAEEQRVLSELCAMLDEFQEQSFLLDPCLEALVSPLLIKLRAEALRFFPHEVADLSLLVHLLSPDPSGPSSELANATWELRYCLLLWLSVCIRLPFSLSLLATGTSSGIEEVGFSWLDRSGREGEGAQEVLGRYFARNDVDLSKLVHWCEESMSNPDKPLLALALVSSLLIVLSSASPSHILPHFARLYGLLAYLPPPADGRAGAGIAKARAKLAGRLALLKVQAACESGEENVPDEVEVIVGELIEGLSHPDTISRYSAAKYLSRLALVLPPDFAAQVVEAVLATFEEALAPAEREGGTGEGKAQGACLAIGEMARRGLLSRQQEGQKDLVARVLDCTLQALAYDHLTSLHPVGSSRLAESLLCTACFDREVSVRRAASAAWQEAVGRWGVFPHGIATLRLVDFFTVSVRHRAFLQAAVGVAEFDDYRAAIVAHLIGGDGVASTGTGIAHYDGEIRALSAQALGKVVSATAEQLGENLALKQVDKLSKTKDVAKLHGLLLSLAALADALQSLPQRDDLRMTIFRAVCALHPSTRSLKSNHLVLTAALSALASSAPPSPPPSASSAEAPLPANWFDVVYLACDRSEETTHEQAGEAMQRVSAAVDCRKEINRTTYSAETHNDERIASVVQRLIDFIARDGSKKAATVEGRRNGVDALATLVCEHGRSLATSMPDLLSSALSVLTLGFSDYTTDQRGDVGSWVRSATVVAWATLLPTLLPPGAGELAKQKLVDGVVASMIKQAIEKLDGVREAAGNALMKLWEWQSTRDCDGEVVVLRNSDVWREIASAERQEWRDLTWAAERMLPLLSVPEYRDELLEGAVLSNTQYSSSTPFLDFALLLPSLPDPTASTSNPYSLLSLLVDLHSLAKRTFASNRHIIPLLSLLSSLAEAGVLDEVALAGDDVADGKGPKTLRNLLALACTGVAKFKSAARLTASAKLAVAFLAVPVVGHAAADKLPLFLAHPQPWTADELFGAASALGIDEGGDEGAAGGEGLLAVLGETNWSGADVDAEGRAQEIVDLLKSALEAR</sequence>
<dbReference type="InterPro" id="IPR016024">
    <property type="entry name" value="ARM-type_fold"/>
</dbReference>
<evidence type="ECO:0008006" key="6">
    <source>
        <dbReference type="Google" id="ProtNLM"/>
    </source>
</evidence>
<accession>A0AAV5GXY2</accession>
<dbReference type="AlphaFoldDB" id="A0AAV5GXY2"/>
<dbReference type="PANTHER" id="PTHR12658:SF0">
    <property type="entry name" value="TUBULIN-SPECIFIC CHAPERONE D"/>
    <property type="match status" value="1"/>
</dbReference>
<dbReference type="EMBL" id="BQKY01000017">
    <property type="protein sequence ID" value="GJN94382.1"/>
    <property type="molecule type" value="Genomic_DNA"/>
</dbReference>
<dbReference type="GO" id="GO:0000226">
    <property type="term" value="P:microtubule cytoskeleton organization"/>
    <property type="evidence" value="ECO:0007669"/>
    <property type="project" value="TreeGrafter"/>
</dbReference>
<dbReference type="Gene3D" id="1.25.10.10">
    <property type="entry name" value="Leucine-rich Repeat Variant"/>
    <property type="match status" value="1"/>
</dbReference>
<feature type="domain" description="Tubulin-folding cofactor D ARM repeats" evidence="3">
    <location>
        <begin position="397"/>
        <end position="437"/>
    </location>
</feature>
<evidence type="ECO:0000256" key="1">
    <source>
        <dbReference type="ARBA" id="ARBA00023186"/>
    </source>
</evidence>
<dbReference type="Pfam" id="PF12612">
    <property type="entry name" value="TFCD_C"/>
    <property type="match status" value="1"/>
</dbReference>
<evidence type="ECO:0000313" key="4">
    <source>
        <dbReference type="EMBL" id="GJN94382.1"/>
    </source>
</evidence>
<reference evidence="4 5" key="1">
    <citation type="submission" date="2021-12" db="EMBL/GenBank/DDBJ databases">
        <title>High titer production of polyol ester of fatty acids by Rhodotorula paludigena BS15 towards product separation-free biomass refinery.</title>
        <authorList>
            <person name="Mano J."/>
            <person name="Ono H."/>
            <person name="Tanaka T."/>
            <person name="Naito K."/>
            <person name="Sushida H."/>
            <person name="Ike M."/>
            <person name="Tokuyasu K."/>
            <person name="Kitaoka M."/>
        </authorList>
    </citation>
    <scope>NUCLEOTIDE SEQUENCE [LARGE SCALE GENOMIC DNA]</scope>
    <source>
        <strain evidence="4 5">BS15</strain>
    </source>
</reference>
<dbReference type="GO" id="GO:0005096">
    <property type="term" value="F:GTPase activator activity"/>
    <property type="evidence" value="ECO:0007669"/>
    <property type="project" value="InterPro"/>
</dbReference>
<dbReference type="InterPro" id="IPR058033">
    <property type="entry name" value="ARM_TBCD_2nd"/>
</dbReference>
<keyword evidence="5" id="KW-1185">Reference proteome</keyword>
<evidence type="ECO:0000313" key="5">
    <source>
        <dbReference type="Proteomes" id="UP001342314"/>
    </source>
</evidence>